<keyword evidence="1" id="KW-0347">Helicase</keyword>
<keyword evidence="1" id="KW-0547">Nucleotide-binding</keyword>
<dbReference type="InterPro" id="IPR051055">
    <property type="entry name" value="PIF1_helicase"/>
</dbReference>
<dbReference type="OrthoDB" id="432234at2759"/>
<dbReference type="PANTHER" id="PTHR47642">
    <property type="entry name" value="ATP-DEPENDENT DNA HELICASE"/>
    <property type="match status" value="1"/>
</dbReference>
<dbReference type="EMBL" id="BLAL01000302">
    <property type="protein sequence ID" value="GET01852.1"/>
    <property type="molecule type" value="Genomic_DNA"/>
</dbReference>
<dbReference type="GO" id="GO:0003676">
    <property type="term" value="F:nucleic acid binding"/>
    <property type="evidence" value="ECO:0007669"/>
    <property type="project" value="InterPro"/>
</dbReference>
<reference evidence="1" key="1">
    <citation type="submission" date="2019-10" db="EMBL/GenBank/DDBJ databases">
        <title>Conservation and host-specific expression of non-tandemly repeated heterogenous ribosome RNA gene in arbuscular mycorrhizal fungi.</title>
        <authorList>
            <person name="Maeda T."/>
            <person name="Kobayashi Y."/>
            <person name="Nakagawa T."/>
            <person name="Ezawa T."/>
            <person name="Yamaguchi K."/>
            <person name="Bino T."/>
            <person name="Nishimoto Y."/>
            <person name="Shigenobu S."/>
            <person name="Kawaguchi M."/>
        </authorList>
    </citation>
    <scope>NUCLEOTIDE SEQUENCE</scope>
    <source>
        <strain evidence="1">HR1</strain>
    </source>
</reference>
<dbReference type="GO" id="GO:0004386">
    <property type="term" value="F:helicase activity"/>
    <property type="evidence" value="ECO:0007669"/>
    <property type="project" value="UniProtKB-KW"/>
</dbReference>
<proteinExistence type="predicted"/>
<keyword evidence="1" id="KW-0378">Hydrolase</keyword>
<dbReference type="Proteomes" id="UP000615446">
    <property type="component" value="Unassembled WGS sequence"/>
</dbReference>
<dbReference type="InterPro" id="IPR027417">
    <property type="entry name" value="P-loop_NTPase"/>
</dbReference>
<protein>
    <submittedName>
        <fullName evidence="1">ATP-dependent DNA helicase Pif1-like</fullName>
    </submittedName>
</protein>
<evidence type="ECO:0000313" key="2">
    <source>
        <dbReference type="Proteomes" id="UP000615446"/>
    </source>
</evidence>
<sequence>MDVEKAYKLEALQRQIGNSDEQRRFRDLLFRLSDGEPTQSGDYEASKAESEILLARNARVMLTVNLWVTTGLVNGAMGTVTDILFKEKLEQTALPTVVLVAFDNYNGLTLINLEGIPVVPIIPIRRIWDDKSGTCFRLQIPFSLAWAITAHKSQGLTLSKAAIDLGRKEFATGLSFVANSRFSFFTLSLTITEKKQLTEFERGIITGFYQSGDSERTISEKIGRSKTAIHKTISRYRETERHEPAEKTREIFVNSTGKEASLNIMRSTLYEMGYHSRVALRKPYISELNRRFRLKWSRERRLWTTNDWKKVIWNDESRFTLFQNDEEILGYHLIPFLEEFEEENGEYLFQQDNATIHTSIQTRNFIEENAITLLPWPGLKSYRALAVLKLFLRNFEVFNEKFHLYASYGVQ</sequence>
<organism evidence="1 2">
    <name type="scientific">Rhizophagus clarus</name>
    <dbReference type="NCBI Taxonomy" id="94130"/>
    <lineage>
        <taxon>Eukaryota</taxon>
        <taxon>Fungi</taxon>
        <taxon>Fungi incertae sedis</taxon>
        <taxon>Mucoromycota</taxon>
        <taxon>Glomeromycotina</taxon>
        <taxon>Glomeromycetes</taxon>
        <taxon>Glomerales</taxon>
        <taxon>Glomeraceae</taxon>
        <taxon>Rhizophagus</taxon>
    </lineage>
</organism>
<dbReference type="InterPro" id="IPR036397">
    <property type="entry name" value="RNaseH_sf"/>
</dbReference>
<dbReference type="AlphaFoldDB" id="A0A8H3MD73"/>
<accession>A0A8H3MD73</accession>
<comment type="caution">
    <text evidence="1">The sequence shown here is derived from an EMBL/GenBank/DDBJ whole genome shotgun (WGS) entry which is preliminary data.</text>
</comment>
<name>A0A8H3MD73_9GLOM</name>
<evidence type="ECO:0000313" key="1">
    <source>
        <dbReference type="EMBL" id="GET01852.1"/>
    </source>
</evidence>
<dbReference type="PANTHER" id="PTHR47642:SF3">
    <property type="entry name" value="ATP-DEPENDENT DNA HELICASE"/>
    <property type="match status" value="1"/>
</dbReference>
<dbReference type="SUPFAM" id="SSF52540">
    <property type="entry name" value="P-loop containing nucleoside triphosphate hydrolases"/>
    <property type="match status" value="1"/>
</dbReference>
<gene>
    <name evidence="1" type="ORF">RCL2_002824000</name>
</gene>
<dbReference type="Gene3D" id="3.30.420.10">
    <property type="entry name" value="Ribonuclease H-like superfamily/Ribonuclease H"/>
    <property type="match status" value="2"/>
</dbReference>
<dbReference type="Gene3D" id="1.10.10.60">
    <property type="entry name" value="Homeodomain-like"/>
    <property type="match status" value="1"/>
</dbReference>
<keyword evidence="1" id="KW-0067">ATP-binding</keyword>